<name>A0A1E7F425_9STRA</name>
<protein>
    <submittedName>
        <fullName evidence="3">Uncharacterized protein</fullName>
    </submittedName>
</protein>
<feature type="compositionally biased region" description="Basic and acidic residues" evidence="1">
    <location>
        <begin position="71"/>
        <end position="93"/>
    </location>
</feature>
<gene>
    <name evidence="3" type="ORF">FRACYDRAFT_244170</name>
</gene>
<feature type="compositionally biased region" description="Gly residues" evidence="1">
    <location>
        <begin position="662"/>
        <end position="673"/>
    </location>
</feature>
<evidence type="ECO:0000313" key="3">
    <source>
        <dbReference type="EMBL" id="OEU12897.1"/>
    </source>
</evidence>
<proteinExistence type="predicted"/>
<feature type="compositionally biased region" description="Low complexity" evidence="1">
    <location>
        <begin position="387"/>
        <end position="398"/>
    </location>
</feature>
<keyword evidence="4" id="KW-1185">Reference proteome</keyword>
<dbReference type="OrthoDB" id="49553at2759"/>
<dbReference type="KEGG" id="fcy:FRACYDRAFT_244170"/>
<dbReference type="InParanoid" id="A0A1E7F425"/>
<feature type="compositionally biased region" description="Low complexity" evidence="1">
    <location>
        <begin position="674"/>
        <end position="693"/>
    </location>
</feature>
<sequence>MKTETEKITKKGGVGVGGVKGKSKSKGKSDDCEITIKYRTLILWFIAISIIVVSCSQIYFFTPQTPDKFNEYDGRRRGNENRRYGSRHQDTITKKTTKGTGGSISSISSISKIIAKRQDYGRNGIINNKKTTAIKGIVVVDNNDDVDYADYVDATTTTTTKVAKNSDGSINHKQIYKNHISNYNNYLHQHQQQNSNVNGNAPILLPDIEKELEETEIVAIERNSSHNDDDNNDNDDDEPWLVLHIGPPKTATTHIQCGLEKYSLRLAKEDKYHFLGGGCGVPEQEYVMPNSEETVLRRLLLIALHHRPPQKQQQNPPPPQGNSKEYEKGLQHLQKTLSRMAYLRKRKRHVILSGEQFGSQLSKRKSTMSFVRSMLLDSPTTTGGGSTSSYGTNNNNNNNNNSTTTTYLASKIKITAGYKPNKIRIVLAYRHFVDWLPSYYYQNELILDNAMDEEWIVHGPSATGKNQKHRTQGHSGGRVQSFLKYADEYLTNWELHSNDVLQWIDTIQQKDVTTTTNSTTISSSEKPNRRKEMLLMLPDDRHSIHPSWWLYSLWSSYFPLKDQVQVYDMHSPMNMNLNVNNPNQDKNQDTMLTDFICHMLPTANKTCHKLWSLETNADTVTKIASPNDADDIVNYEEPYLHSSYSFLYPGRDDKKMSIKVGGSSGGGGGGGGTATSSDADTGGDSTTTETDLSSNKHSKQSLIVRKSSDHHSTRIVEELLVRGDIEYFTYENEDELRKYFEDENAYYEQQQQYYYDNEEENDRSNTDSTANKDDLAKKPFLKGLVKSELIELAETILTDNGVLVLPSSLSSSSISAVEQPAFSEKYFDCMSSQLEERLLNASSTFMDLMYKHTPMLSLATAATFPSTDDKNLIQKEKVKRWKQAKIEHARLFQKNKRKGKYCDINPDKVFQNNPKVYNILKAFKFKPSYLRFKWNELPLQMRINAQLLGYDSRIWDLGKKAPLLKSTPTLWKDLQWNYKLSAFQLGYDIHRWNRIVTIIL</sequence>
<keyword evidence="2" id="KW-0472">Membrane</keyword>
<evidence type="ECO:0000313" key="4">
    <source>
        <dbReference type="Proteomes" id="UP000095751"/>
    </source>
</evidence>
<feature type="region of interest" description="Disordered" evidence="1">
    <location>
        <begin position="658"/>
        <end position="707"/>
    </location>
</feature>
<dbReference type="AlphaFoldDB" id="A0A1E7F425"/>
<evidence type="ECO:0000256" key="2">
    <source>
        <dbReference type="SAM" id="Phobius"/>
    </source>
</evidence>
<organism evidence="3 4">
    <name type="scientific">Fragilariopsis cylindrus CCMP1102</name>
    <dbReference type="NCBI Taxonomy" id="635003"/>
    <lineage>
        <taxon>Eukaryota</taxon>
        <taxon>Sar</taxon>
        <taxon>Stramenopiles</taxon>
        <taxon>Ochrophyta</taxon>
        <taxon>Bacillariophyta</taxon>
        <taxon>Bacillariophyceae</taxon>
        <taxon>Bacillariophycidae</taxon>
        <taxon>Bacillariales</taxon>
        <taxon>Bacillariaceae</taxon>
        <taxon>Fragilariopsis</taxon>
    </lineage>
</organism>
<feature type="transmembrane region" description="Helical" evidence="2">
    <location>
        <begin position="41"/>
        <end position="61"/>
    </location>
</feature>
<keyword evidence="2" id="KW-1133">Transmembrane helix</keyword>
<dbReference type="EMBL" id="KV784364">
    <property type="protein sequence ID" value="OEU12897.1"/>
    <property type="molecule type" value="Genomic_DNA"/>
</dbReference>
<dbReference type="Proteomes" id="UP000095751">
    <property type="component" value="Unassembled WGS sequence"/>
</dbReference>
<accession>A0A1E7F425</accession>
<reference evidence="3 4" key="1">
    <citation type="submission" date="2016-09" db="EMBL/GenBank/DDBJ databases">
        <title>Extensive genetic diversity and differential bi-allelic expression allows diatom success in the polar Southern Ocean.</title>
        <authorList>
            <consortium name="DOE Joint Genome Institute"/>
            <person name="Mock T."/>
            <person name="Otillar R.P."/>
            <person name="Strauss J."/>
            <person name="Dupont C."/>
            <person name="Frickenhaus S."/>
            <person name="Maumus F."/>
            <person name="Mcmullan M."/>
            <person name="Sanges R."/>
            <person name="Schmutz J."/>
            <person name="Toseland A."/>
            <person name="Valas R."/>
            <person name="Veluchamy A."/>
            <person name="Ward B.J."/>
            <person name="Allen A."/>
            <person name="Barry K."/>
            <person name="Falciatore A."/>
            <person name="Ferrante M."/>
            <person name="Fortunato A.E."/>
            <person name="Gloeckner G."/>
            <person name="Gruber A."/>
            <person name="Hipkin R."/>
            <person name="Janech M."/>
            <person name="Kroth P."/>
            <person name="Leese F."/>
            <person name="Lindquist E."/>
            <person name="Lyon B.R."/>
            <person name="Martin J."/>
            <person name="Mayer C."/>
            <person name="Parker M."/>
            <person name="Quesneville H."/>
            <person name="Raymond J."/>
            <person name="Uhlig C."/>
            <person name="Valentin K.U."/>
            <person name="Worden A.Z."/>
            <person name="Armbrust E.V."/>
            <person name="Bowler C."/>
            <person name="Green B."/>
            <person name="Moulton V."/>
            <person name="Van Oosterhout C."/>
            <person name="Grigoriev I."/>
        </authorList>
    </citation>
    <scope>NUCLEOTIDE SEQUENCE [LARGE SCALE GENOMIC DNA]</scope>
    <source>
        <strain evidence="3 4">CCMP1102</strain>
    </source>
</reference>
<feature type="region of interest" description="Disordered" evidence="1">
    <location>
        <begin position="71"/>
        <end position="100"/>
    </location>
</feature>
<feature type="region of interest" description="Disordered" evidence="1">
    <location>
        <begin position="376"/>
        <end position="398"/>
    </location>
</feature>
<feature type="region of interest" description="Disordered" evidence="1">
    <location>
        <begin position="1"/>
        <end position="29"/>
    </location>
</feature>
<evidence type="ECO:0000256" key="1">
    <source>
        <dbReference type="SAM" id="MobiDB-lite"/>
    </source>
</evidence>
<keyword evidence="2" id="KW-0812">Transmembrane</keyword>